<protein>
    <submittedName>
        <fullName evidence="1">Uncharacterized protein</fullName>
    </submittedName>
</protein>
<keyword evidence="2" id="KW-1185">Reference proteome</keyword>
<reference evidence="2" key="1">
    <citation type="journal article" date="2017" name="Cell">
        <title>Insights into land plant evolution garnered from the Marchantia polymorpha genome.</title>
        <authorList>
            <person name="Bowman J.L."/>
            <person name="Kohchi T."/>
            <person name="Yamato K.T."/>
            <person name="Jenkins J."/>
            <person name="Shu S."/>
            <person name="Ishizaki K."/>
            <person name="Yamaoka S."/>
            <person name="Nishihama R."/>
            <person name="Nakamura Y."/>
            <person name="Berger F."/>
            <person name="Adam C."/>
            <person name="Aki S.S."/>
            <person name="Althoff F."/>
            <person name="Araki T."/>
            <person name="Arteaga-Vazquez M.A."/>
            <person name="Balasubrmanian S."/>
            <person name="Barry K."/>
            <person name="Bauer D."/>
            <person name="Boehm C.R."/>
            <person name="Briginshaw L."/>
            <person name="Caballero-Perez J."/>
            <person name="Catarino B."/>
            <person name="Chen F."/>
            <person name="Chiyoda S."/>
            <person name="Chovatia M."/>
            <person name="Davies K.M."/>
            <person name="Delmans M."/>
            <person name="Demura T."/>
            <person name="Dierschke T."/>
            <person name="Dolan L."/>
            <person name="Dorantes-Acosta A.E."/>
            <person name="Eklund D.M."/>
            <person name="Florent S.N."/>
            <person name="Flores-Sandoval E."/>
            <person name="Fujiyama A."/>
            <person name="Fukuzawa H."/>
            <person name="Galik B."/>
            <person name="Grimanelli D."/>
            <person name="Grimwood J."/>
            <person name="Grossniklaus U."/>
            <person name="Hamada T."/>
            <person name="Haseloff J."/>
            <person name="Hetherington A.J."/>
            <person name="Higo A."/>
            <person name="Hirakawa Y."/>
            <person name="Hundley H.N."/>
            <person name="Ikeda Y."/>
            <person name="Inoue K."/>
            <person name="Inoue S.I."/>
            <person name="Ishida S."/>
            <person name="Jia Q."/>
            <person name="Kakita M."/>
            <person name="Kanazawa T."/>
            <person name="Kawai Y."/>
            <person name="Kawashima T."/>
            <person name="Kennedy M."/>
            <person name="Kinose K."/>
            <person name="Kinoshita T."/>
            <person name="Kohara Y."/>
            <person name="Koide E."/>
            <person name="Komatsu K."/>
            <person name="Kopischke S."/>
            <person name="Kubo M."/>
            <person name="Kyozuka J."/>
            <person name="Lagercrantz U."/>
            <person name="Lin S.S."/>
            <person name="Lindquist E."/>
            <person name="Lipzen A.M."/>
            <person name="Lu C.W."/>
            <person name="De Luna E."/>
            <person name="Martienssen R.A."/>
            <person name="Minamino N."/>
            <person name="Mizutani M."/>
            <person name="Mizutani M."/>
            <person name="Mochizuki N."/>
            <person name="Monte I."/>
            <person name="Mosher R."/>
            <person name="Nagasaki H."/>
            <person name="Nakagami H."/>
            <person name="Naramoto S."/>
            <person name="Nishitani K."/>
            <person name="Ohtani M."/>
            <person name="Okamoto T."/>
            <person name="Okumura M."/>
            <person name="Phillips J."/>
            <person name="Pollak B."/>
            <person name="Reinders A."/>
            <person name="Rovekamp M."/>
            <person name="Sano R."/>
            <person name="Sawa S."/>
            <person name="Schmid M.W."/>
            <person name="Shirakawa M."/>
            <person name="Solano R."/>
            <person name="Spunde A."/>
            <person name="Suetsugu N."/>
            <person name="Sugano S."/>
            <person name="Sugiyama A."/>
            <person name="Sun R."/>
            <person name="Suzuki Y."/>
            <person name="Takenaka M."/>
            <person name="Takezawa D."/>
            <person name="Tomogane H."/>
            <person name="Tsuzuki M."/>
            <person name="Ueda T."/>
            <person name="Umeda M."/>
            <person name="Ward J.M."/>
            <person name="Watanabe Y."/>
            <person name="Yazaki K."/>
            <person name="Yokoyama R."/>
            <person name="Yoshitake Y."/>
            <person name="Yotsui I."/>
            <person name="Zachgo S."/>
            <person name="Schmutz J."/>
        </authorList>
    </citation>
    <scope>NUCLEOTIDE SEQUENCE [LARGE SCALE GENOMIC DNA]</scope>
    <source>
        <strain evidence="2">Tak-1</strain>
    </source>
</reference>
<name>A0A2R6WUK4_MARPO</name>
<sequence>MLSACVGSRSSPGRTHPVWDRHTRALRYLPGTGRTPLGKACPIMSAERRCSRRCPTFALSAEYREFLPMCIFGVPRLFLSFLDDESRGDDGRTTNRPLGFTTPRGKVWSYLFSV</sequence>
<dbReference type="AlphaFoldDB" id="A0A2R6WUK4"/>
<evidence type="ECO:0000313" key="1">
    <source>
        <dbReference type="EMBL" id="PTQ37532.1"/>
    </source>
</evidence>
<dbReference type="Proteomes" id="UP000244005">
    <property type="component" value="Unassembled WGS sequence"/>
</dbReference>
<accession>A0A2R6WUK4</accession>
<gene>
    <name evidence="1" type="ORF">MARPO_0056s0011</name>
</gene>
<dbReference type="EMBL" id="KZ772728">
    <property type="protein sequence ID" value="PTQ37532.1"/>
    <property type="molecule type" value="Genomic_DNA"/>
</dbReference>
<proteinExistence type="predicted"/>
<evidence type="ECO:0000313" key="2">
    <source>
        <dbReference type="Proteomes" id="UP000244005"/>
    </source>
</evidence>
<organism evidence="1 2">
    <name type="scientific">Marchantia polymorpha</name>
    <name type="common">Common liverwort</name>
    <name type="synonym">Marchantia aquatica</name>
    <dbReference type="NCBI Taxonomy" id="3197"/>
    <lineage>
        <taxon>Eukaryota</taxon>
        <taxon>Viridiplantae</taxon>
        <taxon>Streptophyta</taxon>
        <taxon>Embryophyta</taxon>
        <taxon>Marchantiophyta</taxon>
        <taxon>Marchantiopsida</taxon>
        <taxon>Marchantiidae</taxon>
        <taxon>Marchantiales</taxon>
        <taxon>Marchantiaceae</taxon>
        <taxon>Marchantia</taxon>
    </lineage>
</organism>